<dbReference type="InterPro" id="IPR029062">
    <property type="entry name" value="Class_I_gatase-like"/>
</dbReference>
<keyword evidence="3" id="KW-1185">Reference proteome</keyword>
<proteinExistence type="predicted"/>
<feature type="domain" description="ThuA-like" evidence="1">
    <location>
        <begin position="6"/>
        <end position="71"/>
    </location>
</feature>
<protein>
    <submittedName>
        <fullName evidence="2">ThuA domain-containing protein</fullName>
    </submittedName>
</protein>
<sequence>MNRKQALIVQGGYEGHKPREISEIVAKVLREEHFDVEISDSLDVFLDTNKLKQTDLIVPLWTAGVITKEQLHTIY</sequence>
<dbReference type="Pfam" id="PF06283">
    <property type="entry name" value="ThuA"/>
    <property type="match status" value="1"/>
</dbReference>
<name>A0ABW0W5F6_9BACL</name>
<reference evidence="3" key="1">
    <citation type="journal article" date="2019" name="Int. J. Syst. Evol. Microbiol.">
        <title>The Global Catalogue of Microorganisms (GCM) 10K type strain sequencing project: providing services to taxonomists for standard genome sequencing and annotation.</title>
        <authorList>
            <consortium name="The Broad Institute Genomics Platform"/>
            <consortium name="The Broad Institute Genome Sequencing Center for Infectious Disease"/>
            <person name="Wu L."/>
            <person name="Ma J."/>
        </authorList>
    </citation>
    <scope>NUCLEOTIDE SEQUENCE [LARGE SCALE GENOMIC DNA]</scope>
    <source>
        <strain evidence="3">CGMCC 1.3240</strain>
    </source>
</reference>
<dbReference type="EMBL" id="JBHSOW010000126">
    <property type="protein sequence ID" value="MFC5653436.1"/>
    <property type="molecule type" value="Genomic_DNA"/>
</dbReference>
<dbReference type="Proteomes" id="UP001596047">
    <property type="component" value="Unassembled WGS sequence"/>
</dbReference>
<gene>
    <name evidence="2" type="ORF">ACFPYJ_30830</name>
</gene>
<organism evidence="2 3">
    <name type="scientific">Paenibacillus solisilvae</name>
    <dbReference type="NCBI Taxonomy" id="2486751"/>
    <lineage>
        <taxon>Bacteria</taxon>
        <taxon>Bacillati</taxon>
        <taxon>Bacillota</taxon>
        <taxon>Bacilli</taxon>
        <taxon>Bacillales</taxon>
        <taxon>Paenibacillaceae</taxon>
        <taxon>Paenibacillus</taxon>
    </lineage>
</organism>
<dbReference type="InterPro" id="IPR029010">
    <property type="entry name" value="ThuA-like"/>
</dbReference>
<comment type="caution">
    <text evidence="2">The sequence shown here is derived from an EMBL/GenBank/DDBJ whole genome shotgun (WGS) entry which is preliminary data.</text>
</comment>
<dbReference type="Gene3D" id="3.40.50.880">
    <property type="match status" value="1"/>
</dbReference>
<evidence type="ECO:0000313" key="2">
    <source>
        <dbReference type="EMBL" id="MFC5653436.1"/>
    </source>
</evidence>
<dbReference type="RefSeq" id="WP_379192092.1">
    <property type="nucleotide sequence ID" value="NZ_JBHSOW010000126.1"/>
</dbReference>
<dbReference type="SUPFAM" id="SSF52317">
    <property type="entry name" value="Class I glutamine amidotransferase-like"/>
    <property type="match status" value="1"/>
</dbReference>
<evidence type="ECO:0000313" key="3">
    <source>
        <dbReference type="Proteomes" id="UP001596047"/>
    </source>
</evidence>
<accession>A0ABW0W5F6</accession>
<evidence type="ECO:0000259" key="1">
    <source>
        <dbReference type="Pfam" id="PF06283"/>
    </source>
</evidence>